<keyword evidence="2 4" id="KW-0113">Calvin cycle</keyword>
<gene>
    <name evidence="4" type="primary">RBCS</name>
    <name evidence="7" type="ORF">PCOL08062_LOCUS5291</name>
</gene>
<dbReference type="Pfam" id="PF00101">
    <property type="entry name" value="RuBisCO_small"/>
    <property type="match status" value="1"/>
</dbReference>
<dbReference type="PRINTS" id="PR00152">
    <property type="entry name" value="RUBISCOSMALL"/>
</dbReference>
<dbReference type="InterPro" id="IPR024681">
    <property type="entry name" value="RuBisCO_ssu"/>
</dbReference>
<keyword evidence="4 5" id="KW-0601">Photorespiration</keyword>
<comment type="similarity">
    <text evidence="4 5">Belongs to the RuBisCO small chain family.</text>
</comment>
<dbReference type="GO" id="GO:0009853">
    <property type="term" value="P:photorespiration"/>
    <property type="evidence" value="ECO:0007669"/>
    <property type="project" value="UniProtKB-UniRule"/>
</dbReference>
<dbReference type="Gene3D" id="3.30.190.10">
    <property type="entry name" value="Ribulose bisphosphate carboxylase, small subunit"/>
    <property type="match status" value="1"/>
</dbReference>
<protein>
    <recommendedName>
        <fullName evidence="4">Ribulose bisphosphate carboxylase small subunit, chloroplastic</fullName>
        <shortName evidence="4">RuBisCO small subunit</shortName>
    </recommendedName>
</protein>
<evidence type="ECO:0000256" key="4">
    <source>
        <dbReference type="HAMAP-Rule" id="MF_00860"/>
    </source>
</evidence>
<accession>A0A7R9TJT7</accession>
<comment type="miscellaneous">
    <text evidence="4">The basic functional RuBisCO is composed of a large chain homodimer in a 'head-to-tail' conformation. In form I RuBisCO this homodimer is arranged in a barrel-like tetramer with the small subunits forming a tetrameric 'cap' on each end of the 'barrel'.</text>
</comment>
<dbReference type="HAMAP" id="MF_00859">
    <property type="entry name" value="RuBisCO_S_bact"/>
    <property type="match status" value="1"/>
</dbReference>
<keyword evidence="4 5" id="KW-0934">Plastid</keyword>
<reference evidence="7" key="1">
    <citation type="submission" date="2021-01" db="EMBL/GenBank/DDBJ databases">
        <authorList>
            <person name="Corre E."/>
            <person name="Pelletier E."/>
            <person name="Niang G."/>
            <person name="Scheremetjew M."/>
            <person name="Finn R."/>
            <person name="Kale V."/>
            <person name="Holt S."/>
            <person name="Cochrane G."/>
            <person name="Meng A."/>
            <person name="Brown T."/>
            <person name="Cohen L."/>
        </authorList>
    </citation>
    <scope>NUCLEOTIDE SEQUENCE</scope>
    <source>
        <strain evidence="7">CCMP1413</strain>
    </source>
</reference>
<evidence type="ECO:0000256" key="3">
    <source>
        <dbReference type="ARBA" id="ARBA00023300"/>
    </source>
</evidence>
<dbReference type="EMBL" id="HBDZ01006925">
    <property type="protein sequence ID" value="CAD8237676.1"/>
    <property type="molecule type" value="Transcribed_RNA"/>
</dbReference>
<feature type="domain" description="Ribulose bisphosphate carboxylase small subunit" evidence="6">
    <location>
        <begin position="36"/>
        <end position="150"/>
    </location>
</feature>
<keyword evidence="4" id="KW-0150">Chloroplast</keyword>
<dbReference type="PANTHER" id="PTHR31262">
    <property type="entry name" value="RIBULOSE BISPHOSPHATE CARBOXYLASE SMALL CHAIN 1, CHLOROPLASTIC"/>
    <property type="match status" value="1"/>
</dbReference>
<sequence>MASAVMSAAAVKPAAAAARVAPKAPKAMQVWAPTMNYETFSFLPPLSDQDIARQVEYCVSSGWTPCIEFDEGPRALLHRSSDFVKTAQPGYQDGRYWMMWKLPMYGCNNPGQVLDEIQQCKRAYPNAYIRMIGFDSVRQVQCLSFIVSKPGGAAGGGGGGYGGW</sequence>
<evidence type="ECO:0000256" key="1">
    <source>
        <dbReference type="ARBA" id="ARBA00022531"/>
    </source>
</evidence>
<proteinExistence type="inferred from homology"/>
<dbReference type="AlphaFoldDB" id="A0A7R9TJT7"/>
<dbReference type="SUPFAM" id="SSF55239">
    <property type="entry name" value="RuBisCO, small subunit"/>
    <property type="match status" value="1"/>
</dbReference>
<evidence type="ECO:0000256" key="5">
    <source>
        <dbReference type="RuleBase" id="RU003627"/>
    </source>
</evidence>
<dbReference type="GO" id="GO:0016984">
    <property type="term" value="F:ribulose-bisphosphate carboxylase activity"/>
    <property type="evidence" value="ECO:0007669"/>
    <property type="project" value="UniProtKB-UniRule"/>
</dbReference>
<comment type="subcellular location">
    <subcellularLocation>
        <location evidence="4">Plastid</location>
        <location evidence="4">Chloroplast</location>
    </subcellularLocation>
</comment>
<comment type="subunit">
    <text evidence="4 5">Heterohexadecamer of 8 large and 8 small subunits.</text>
</comment>
<evidence type="ECO:0000259" key="6">
    <source>
        <dbReference type="SMART" id="SM00961"/>
    </source>
</evidence>
<evidence type="ECO:0000256" key="2">
    <source>
        <dbReference type="ARBA" id="ARBA00022567"/>
    </source>
</evidence>
<dbReference type="CDD" id="cd03527">
    <property type="entry name" value="RuBisCO_small"/>
    <property type="match status" value="1"/>
</dbReference>
<keyword evidence="1 4" id="KW-0602">Photosynthesis</keyword>
<dbReference type="SMART" id="SM00961">
    <property type="entry name" value="RuBisCO_small"/>
    <property type="match status" value="1"/>
</dbReference>
<keyword evidence="3 4" id="KW-0120">Carbon dioxide fixation</keyword>
<dbReference type="InterPro" id="IPR036385">
    <property type="entry name" value="RuBisCO_ssu_sf"/>
</dbReference>
<dbReference type="GO" id="GO:0009507">
    <property type="term" value="C:chloroplast"/>
    <property type="evidence" value="ECO:0007669"/>
    <property type="project" value="UniProtKB-SubCell"/>
</dbReference>
<evidence type="ECO:0000313" key="7">
    <source>
        <dbReference type="EMBL" id="CAD8237676.1"/>
    </source>
</evidence>
<comment type="function">
    <text evidence="4 5">RuBisCO catalyzes two reactions: the carboxylation of D-ribulose 1,5-bisphosphate, the primary event in carbon dioxide fixation, as well as the oxidative fragmentation of the pentose substrate. Both reactions occur simultaneously and in competition at the same active site. Although the small subunit is not catalytic it is essential for maximal activity.</text>
</comment>
<organism evidence="7">
    <name type="scientific">Prasinoderma coloniale</name>
    <dbReference type="NCBI Taxonomy" id="156133"/>
    <lineage>
        <taxon>Eukaryota</taxon>
        <taxon>Viridiplantae</taxon>
        <taxon>Prasinodermophyta</taxon>
        <taxon>Prasinodermophyceae</taxon>
        <taxon>Prasinodermales</taxon>
        <taxon>Prasinodermaceae</taxon>
        <taxon>Prasinoderma</taxon>
    </lineage>
</organism>
<dbReference type="GO" id="GO:0019253">
    <property type="term" value="P:reductive pentose-phosphate cycle"/>
    <property type="evidence" value="ECO:0007669"/>
    <property type="project" value="UniProtKB-UniRule"/>
</dbReference>
<name>A0A7R9TJT7_9VIRI</name>
<dbReference type="InterPro" id="IPR000894">
    <property type="entry name" value="RuBisCO_ssu_dom"/>
</dbReference>